<dbReference type="GeneID" id="31358692"/>
<comment type="caution">
    <text evidence="3">The sequence shown here is derived from an EMBL/GenBank/DDBJ whole genome shotgun (WGS) entry which is preliminary data.</text>
</comment>
<evidence type="ECO:0000313" key="3">
    <source>
        <dbReference type="EMBL" id="EFA84096.1"/>
    </source>
</evidence>
<dbReference type="GO" id="GO:0008270">
    <property type="term" value="F:zinc ion binding"/>
    <property type="evidence" value="ECO:0007669"/>
    <property type="project" value="UniProtKB-KW"/>
</dbReference>
<dbReference type="InParanoid" id="D3B448"/>
<dbReference type="EMBL" id="ADBJ01000010">
    <property type="protein sequence ID" value="EFA84096.1"/>
    <property type="molecule type" value="Genomic_DNA"/>
</dbReference>
<dbReference type="InterPro" id="IPR000315">
    <property type="entry name" value="Znf_B-box"/>
</dbReference>
<organism evidence="3 4">
    <name type="scientific">Heterostelium pallidum (strain ATCC 26659 / Pp 5 / PN500)</name>
    <name type="common">Cellular slime mold</name>
    <name type="synonym">Polysphondylium pallidum</name>
    <dbReference type="NCBI Taxonomy" id="670386"/>
    <lineage>
        <taxon>Eukaryota</taxon>
        <taxon>Amoebozoa</taxon>
        <taxon>Evosea</taxon>
        <taxon>Eumycetozoa</taxon>
        <taxon>Dictyostelia</taxon>
        <taxon>Acytosteliales</taxon>
        <taxon>Acytosteliaceae</taxon>
        <taxon>Heterostelium</taxon>
    </lineage>
</organism>
<protein>
    <recommendedName>
        <fullName evidence="2">B box-type domain-containing protein</fullName>
    </recommendedName>
</protein>
<evidence type="ECO:0000313" key="4">
    <source>
        <dbReference type="Proteomes" id="UP000001396"/>
    </source>
</evidence>
<evidence type="ECO:0000256" key="1">
    <source>
        <dbReference type="PROSITE-ProRule" id="PRU00024"/>
    </source>
</evidence>
<reference evidence="3 4" key="1">
    <citation type="journal article" date="2011" name="Genome Res.">
        <title>Phylogeny-wide analysis of social amoeba genomes highlights ancient origins for complex intercellular communication.</title>
        <authorList>
            <person name="Heidel A.J."/>
            <person name="Lawal H.M."/>
            <person name="Felder M."/>
            <person name="Schilde C."/>
            <person name="Helps N.R."/>
            <person name="Tunggal B."/>
            <person name="Rivero F."/>
            <person name="John U."/>
            <person name="Schleicher M."/>
            <person name="Eichinger L."/>
            <person name="Platzer M."/>
            <person name="Noegel A.A."/>
            <person name="Schaap P."/>
            <person name="Gloeckner G."/>
        </authorList>
    </citation>
    <scope>NUCLEOTIDE SEQUENCE [LARGE SCALE GENOMIC DNA]</scope>
    <source>
        <strain evidence="4">ATCC 26659 / Pp 5 / PN500</strain>
    </source>
</reference>
<dbReference type="GO" id="GO:0005654">
    <property type="term" value="C:nucleoplasm"/>
    <property type="evidence" value="ECO:0007669"/>
    <property type="project" value="TreeGrafter"/>
</dbReference>
<name>D3B448_HETP5</name>
<dbReference type="PROSITE" id="PS50119">
    <property type="entry name" value="ZF_BBOX"/>
    <property type="match status" value="1"/>
</dbReference>
<dbReference type="GO" id="GO:0061630">
    <property type="term" value="F:ubiquitin protein ligase activity"/>
    <property type="evidence" value="ECO:0007669"/>
    <property type="project" value="TreeGrafter"/>
</dbReference>
<dbReference type="PANTHER" id="PTHR25462">
    <property type="entry name" value="BONUS, ISOFORM C-RELATED"/>
    <property type="match status" value="1"/>
</dbReference>
<evidence type="ECO:0000259" key="2">
    <source>
        <dbReference type="PROSITE" id="PS50119"/>
    </source>
</evidence>
<keyword evidence="4" id="KW-1185">Reference proteome</keyword>
<proteinExistence type="predicted"/>
<keyword evidence="1" id="KW-0863">Zinc-finger</keyword>
<gene>
    <name evidence="3" type="ORF">PPL_03169</name>
</gene>
<dbReference type="CDD" id="cd19756">
    <property type="entry name" value="Bbox2"/>
    <property type="match status" value="1"/>
</dbReference>
<dbReference type="AlphaFoldDB" id="D3B448"/>
<dbReference type="Proteomes" id="UP000001396">
    <property type="component" value="Unassembled WGS sequence"/>
</dbReference>
<feature type="domain" description="B box-type" evidence="2">
    <location>
        <begin position="1"/>
        <end position="39"/>
    </location>
</feature>
<dbReference type="Gene3D" id="3.30.160.60">
    <property type="entry name" value="Classic Zinc Finger"/>
    <property type="match status" value="1"/>
</dbReference>
<dbReference type="SUPFAM" id="SSF63825">
    <property type="entry name" value="YWTD domain"/>
    <property type="match status" value="1"/>
</dbReference>
<dbReference type="Pfam" id="PF00643">
    <property type="entry name" value="zf-B_box"/>
    <property type="match status" value="1"/>
</dbReference>
<dbReference type="RefSeq" id="XP_020436213.1">
    <property type="nucleotide sequence ID" value="XM_020574141.1"/>
</dbReference>
<sequence>MDFCKEHWEQPFTFYCSTCKELICNECIVSHQSHTFCTISKMRVEEENNRFYMKNIEYLWKQLKCTATTVETLRKTESEIAEFYKELHDLLIQEEHKIKKQVISEVDKAAMLILDTIKEIQTTKHVIESMGLEIKFETSQESNNNNDDSSFSEQVEQMVTEESSSDEIANIKVIEEDINKLIDTIGQCSNLKSFLKTESLFPKSVGESDKPMDQKQLIECMGYIAQLKPTISIQLPIEYEVKFSEEARDSIVSSIPQLNDLYDKNRKFLIIHKSDGWIKLDLSNESIGKVGTPTIGSYYSLSVNGRDSLMGASSLYTFQDNNWKTQSLIKSISNIISSCHDYENNIFYIFYSEQLNFKSPLYYHLLKWNINDKSSNVSTLKFTPKSNTQPVFVDNSLYFYDISTKQIHLLDQEKYTVDLYYSLEKVISRKLHAAVYDNNGSIFVSTKKSIYKISVIDKTCTKISNLPCFIDKKTTIKMVCVNQPNSHIKGDVIYILNVDPEAIHCYHIESESWHLIKSSIKNIRSISVSF</sequence>
<dbReference type="SUPFAM" id="SSF57845">
    <property type="entry name" value="B-box zinc-binding domain"/>
    <property type="match status" value="1"/>
</dbReference>
<keyword evidence="1" id="KW-0479">Metal-binding</keyword>
<keyword evidence="1" id="KW-0862">Zinc</keyword>
<accession>D3B448</accession>
<dbReference type="InterPro" id="IPR047153">
    <property type="entry name" value="TRIM45/56/19-like"/>
</dbReference>
<dbReference type="SMART" id="SM00336">
    <property type="entry name" value="BBOX"/>
    <property type="match status" value="1"/>
</dbReference>
<dbReference type="PANTHER" id="PTHR25462:SF305">
    <property type="entry name" value="RING-TYPE DOMAIN-CONTAINING PROTEIN"/>
    <property type="match status" value="1"/>
</dbReference>